<protein>
    <submittedName>
        <fullName evidence="1">Uncharacterized protein</fullName>
    </submittedName>
</protein>
<evidence type="ECO:0000313" key="1">
    <source>
        <dbReference type="EMBL" id="CEM05842.1"/>
    </source>
</evidence>
<gene>
    <name evidence="1" type="ORF">Cvel_14745</name>
</gene>
<dbReference type="AlphaFoldDB" id="A0A0G4F2W7"/>
<dbReference type="EMBL" id="CDMZ01000067">
    <property type="protein sequence ID" value="CEM05842.1"/>
    <property type="molecule type" value="Genomic_DNA"/>
</dbReference>
<name>A0A0G4F2W7_9ALVE</name>
<proteinExistence type="predicted"/>
<reference evidence="1" key="1">
    <citation type="submission" date="2014-11" db="EMBL/GenBank/DDBJ databases">
        <authorList>
            <person name="Otto D Thomas"/>
            <person name="Naeem Raeece"/>
        </authorList>
    </citation>
    <scope>NUCLEOTIDE SEQUENCE</scope>
</reference>
<dbReference type="VEuPathDB" id="CryptoDB:Cvel_14745"/>
<organism evidence="1">
    <name type="scientific">Chromera velia CCMP2878</name>
    <dbReference type="NCBI Taxonomy" id="1169474"/>
    <lineage>
        <taxon>Eukaryota</taxon>
        <taxon>Sar</taxon>
        <taxon>Alveolata</taxon>
        <taxon>Colpodellida</taxon>
        <taxon>Chromeraceae</taxon>
        <taxon>Chromera</taxon>
    </lineage>
</organism>
<sequence length="86" mass="8764">MYFALDPTFTFVREPILNLSPNTSNASSVLSPAPKMSSTCVACTSCTGSSSTSLLTAIDCSTGTNPNSSYPLLNSFPHSAGAAGVP</sequence>
<accession>A0A0G4F2W7</accession>